<dbReference type="EMBL" id="JAGDQJ010000030">
    <property type="protein sequence ID" value="MBO1627825.1"/>
    <property type="molecule type" value="Genomic_DNA"/>
</dbReference>
<accession>A0ABS3P4X5</accession>
<gene>
    <name evidence="1" type="ORF">J4P90_21940</name>
</gene>
<dbReference type="Proteomes" id="UP000677611">
    <property type="component" value="Unassembled WGS sequence"/>
</dbReference>
<evidence type="ECO:0000313" key="1">
    <source>
        <dbReference type="EMBL" id="MBO1627825.1"/>
    </source>
</evidence>
<sequence length="64" mass="7368">MNRLKITMHNCTFSVDERSKINKKMIDLGITSEHYEALLKIDFGRYLRGLTDATSVDMINPHAL</sequence>
<name>A0ABS3P4X5_9BACI</name>
<keyword evidence="2" id="KW-1185">Reference proteome</keyword>
<evidence type="ECO:0000313" key="2">
    <source>
        <dbReference type="Proteomes" id="UP000677611"/>
    </source>
</evidence>
<protein>
    <submittedName>
        <fullName evidence="1">Uncharacterized protein</fullName>
    </submittedName>
</protein>
<reference evidence="1 2" key="1">
    <citation type="submission" date="2021-03" db="EMBL/GenBank/DDBJ databases">
        <title>Identification of novel Bacillus strains.</title>
        <authorList>
            <person name="Xiao Z."/>
            <person name="Li Y."/>
            <person name="Shen J."/>
        </authorList>
    </citation>
    <scope>NUCLEOTIDE SEQUENCE [LARGE SCALE GENOMIC DNA]</scope>
    <source>
        <strain evidence="1 2">SY8</strain>
    </source>
</reference>
<organism evidence="1 2">
    <name type="scientific">Bacillus arachidis</name>
    <dbReference type="NCBI Taxonomy" id="2819290"/>
    <lineage>
        <taxon>Bacteria</taxon>
        <taxon>Bacillati</taxon>
        <taxon>Bacillota</taxon>
        <taxon>Bacilli</taxon>
        <taxon>Bacillales</taxon>
        <taxon>Bacillaceae</taxon>
        <taxon>Bacillus</taxon>
    </lineage>
</organism>
<proteinExistence type="predicted"/>
<comment type="caution">
    <text evidence="1">The sequence shown here is derived from an EMBL/GenBank/DDBJ whole genome shotgun (WGS) entry which is preliminary data.</text>
</comment>